<evidence type="ECO:0000256" key="2">
    <source>
        <dbReference type="ARBA" id="ARBA00007738"/>
    </source>
</evidence>
<organism evidence="12 13">
    <name type="scientific">Oikopleura dioica</name>
    <name type="common">Tunicate</name>
    <dbReference type="NCBI Taxonomy" id="34765"/>
    <lineage>
        <taxon>Eukaryota</taxon>
        <taxon>Metazoa</taxon>
        <taxon>Chordata</taxon>
        <taxon>Tunicata</taxon>
        <taxon>Appendicularia</taxon>
        <taxon>Copelata</taxon>
        <taxon>Oikopleuridae</taxon>
        <taxon>Oikopleura</taxon>
    </lineage>
</organism>
<evidence type="ECO:0000256" key="6">
    <source>
        <dbReference type="ARBA" id="ARBA00022853"/>
    </source>
</evidence>
<name>A0ABN7T8Y5_OIKDI</name>
<dbReference type="PANTHER" id="PTHR10625:SF5">
    <property type="entry name" value="HISTONE DEACETYLASE"/>
    <property type="match status" value="1"/>
</dbReference>
<keyword evidence="6" id="KW-0156">Chromatin regulator</keyword>
<dbReference type="InterPro" id="IPR023696">
    <property type="entry name" value="Ureohydrolase_dom_sf"/>
</dbReference>
<sequence>MCPNGNASQATAESEYIRQHVINEAMHFARQQALLSMIEQHTNRQNMLENQNARQKELEAISSFDIRIKEVILAKRKMIPTNGEDFPLRKAMSEPNLKLRSKLRTKVDRRHSPMLTRKTGANEILNERIRRKISATESPTSASPTSTSSSTIYPSTSSSAATACSSSGMFSSPSLPNIADIASGHPHSHHPPNRKTSHDESNMASKSPYLIQALLASQVERNRFYRANSVPTLGEDIKNWASSRRDPSQYSASFGPGFTLPGQNGELGGFRQNPQMIPNLSQLSLNCNRFQIERSSRLNSYQTPLERRTGFFAERNNDHVEAFENIFWSMAERSLLDKIEPRLPSKDELRLVHSEKLISSKFSVSPLAMEKQESSQFHSLSGIVDTVVAVGVDQLRNGFVFVSNSGVQAEKDFSPDFPFNSIAIAVKSLLDQRPNFRLLVLDLAETHASGTQSIFYSDPNVLTVSFHRSQGTPEKIEEIGRGTGLGFNLNVPLPDNVSDDDIKVVADVVLLPLMVEFEPELVIVNTNFSNYFERTSPELYGWLMGEISQIAAQKVVVIFNGLESPALPARIAFNMRTAVSQKEAFQKLKRKPFLRDEVRETIISVIHTQGKYWPCLQRSRLFLEQLIDYSQEIESDDENIKVD</sequence>
<evidence type="ECO:0000256" key="3">
    <source>
        <dbReference type="ARBA" id="ARBA00012111"/>
    </source>
</evidence>
<evidence type="ECO:0000256" key="4">
    <source>
        <dbReference type="ARBA" id="ARBA00022491"/>
    </source>
</evidence>
<feature type="compositionally biased region" description="Basic residues" evidence="10">
    <location>
        <begin position="186"/>
        <end position="195"/>
    </location>
</feature>
<keyword evidence="9" id="KW-0539">Nucleus</keyword>
<keyword evidence="4" id="KW-0678">Repressor</keyword>
<evidence type="ECO:0000256" key="8">
    <source>
        <dbReference type="ARBA" id="ARBA00023163"/>
    </source>
</evidence>
<comment type="subcellular location">
    <subcellularLocation>
        <location evidence="1">Nucleus</location>
    </subcellularLocation>
</comment>
<dbReference type="EC" id="3.5.1.98" evidence="3"/>
<dbReference type="InterPro" id="IPR037138">
    <property type="entry name" value="His_deacetylse_dom_sf"/>
</dbReference>
<dbReference type="EMBL" id="OU015567">
    <property type="protein sequence ID" value="CAG5112981.1"/>
    <property type="molecule type" value="Genomic_DNA"/>
</dbReference>
<keyword evidence="7" id="KW-0805">Transcription regulation</keyword>
<feature type="domain" description="Histone deacetylase" evidence="11">
    <location>
        <begin position="334"/>
        <end position="527"/>
    </location>
</feature>
<keyword evidence="13" id="KW-1185">Reference proteome</keyword>
<evidence type="ECO:0000256" key="7">
    <source>
        <dbReference type="ARBA" id="ARBA00023015"/>
    </source>
</evidence>
<protein>
    <recommendedName>
        <fullName evidence="3">histone deacetylase</fullName>
        <ecNumber evidence="3">3.5.1.98</ecNumber>
    </recommendedName>
</protein>
<comment type="similarity">
    <text evidence="2">Belongs to the histone deacetylase family. HD type 2 subfamily.</text>
</comment>
<accession>A0ABN7T8Y5</accession>
<feature type="region of interest" description="Disordered" evidence="10">
    <location>
        <begin position="120"/>
        <end position="158"/>
    </location>
</feature>
<evidence type="ECO:0000256" key="10">
    <source>
        <dbReference type="SAM" id="MobiDB-lite"/>
    </source>
</evidence>
<evidence type="ECO:0000256" key="5">
    <source>
        <dbReference type="ARBA" id="ARBA00022801"/>
    </source>
</evidence>
<proteinExistence type="inferred from homology"/>
<dbReference type="InterPro" id="IPR023801">
    <property type="entry name" value="His_deacetylse_dom"/>
</dbReference>
<gene>
    <name evidence="12" type="ORF">OKIOD_LOCUS15900</name>
</gene>
<evidence type="ECO:0000259" key="11">
    <source>
        <dbReference type="Pfam" id="PF00850"/>
    </source>
</evidence>
<evidence type="ECO:0000256" key="1">
    <source>
        <dbReference type="ARBA" id="ARBA00004123"/>
    </source>
</evidence>
<keyword evidence="8" id="KW-0804">Transcription</keyword>
<dbReference type="Proteomes" id="UP001158576">
    <property type="component" value="Chromosome 2"/>
</dbReference>
<dbReference type="Pfam" id="PF00850">
    <property type="entry name" value="Hist_deacetyl"/>
    <property type="match status" value="1"/>
</dbReference>
<evidence type="ECO:0000256" key="9">
    <source>
        <dbReference type="ARBA" id="ARBA00023242"/>
    </source>
</evidence>
<dbReference type="SUPFAM" id="SSF52768">
    <property type="entry name" value="Arginase/deacetylase"/>
    <property type="match status" value="1"/>
</dbReference>
<feature type="compositionally biased region" description="Low complexity" evidence="10">
    <location>
        <begin position="135"/>
        <end position="158"/>
    </location>
</feature>
<evidence type="ECO:0000313" key="13">
    <source>
        <dbReference type="Proteomes" id="UP001158576"/>
    </source>
</evidence>
<reference evidence="12 13" key="1">
    <citation type="submission" date="2021-04" db="EMBL/GenBank/DDBJ databases">
        <authorList>
            <person name="Bliznina A."/>
        </authorList>
    </citation>
    <scope>NUCLEOTIDE SEQUENCE [LARGE SCALE GENOMIC DNA]</scope>
</reference>
<dbReference type="Gene3D" id="3.40.800.20">
    <property type="entry name" value="Histone deacetylase domain"/>
    <property type="match status" value="1"/>
</dbReference>
<evidence type="ECO:0000313" key="12">
    <source>
        <dbReference type="EMBL" id="CAG5112981.1"/>
    </source>
</evidence>
<dbReference type="PANTHER" id="PTHR10625">
    <property type="entry name" value="HISTONE DEACETYLASE HDAC1-RELATED"/>
    <property type="match status" value="1"/>
</dbReference>
<keyword evidence="5" id="KW-0378">Hydrolase</keyword>
<feature type="region of interest" description="Disordered" evidence="10">
    <location>
        <begin position="175"/>
        <end position="203"/>
    </location>
</feature>